<protein>
    <recommendedName>
        <fullName evidence="4">Outer membrane protein beta-barrel domain-containing protein</fullName>
    </recommendedName>
</protein>
<feature type="compositionally biased region" description="Acidic residues" evidence="1">
    <location>
        <begin position="118"/>
        <end position="131"/>
    </location>
</feature>
<evidence type="ECO:0000256" key="1">
    <source>
        <dbReference type="SAM" id="MobiDB-lite"/>
    </source>
</evidence>
<dbReference type="RefSeq" id="WP_146577636.1">
    <property type="nucleotide sequence ID" value="NZ_SJPM01000003.1"/>
</dbReference>
<keyword evidence="3" id="KW-1185">Reference proteome</keyword>
<evidence type="ECO:0000313" key="3">
    <source>
        <dbReference type="Proteomes" id="UP000316213"/>
    </source>
</evidence>
<proteinExistence type="predicted"/>
<gene>
    <name evidence="2" type="ORF">Pla100_21610</name>
</gene>
<accession>A0A5C6AIJ6</accession>
<feature type="region of interest" description="Disordered" evidence="1">
    <location>
        <begin position="115"/>
        <end position="136"/>
    </location>
</feature>
<dbReference type="Proteomes" id="UP000316213">
    <property type="component" value="Unassembled WGS sequence"/>
</dbReference>
<dbReference type="OrthoDB" id="258860at2"/>
<reference evidence="2 3" key="1">
    <citation type="submission" date="2019-02" db="EMBL/GenBank/DDBJ databases">
        <title>Deep-cultivation of Planctomycetes and their phenomic and genomic characterization uncovers novel biology.</title>
        <authorList>
            <person name="Wiegand S."/>
            <person name="Jogler M."/>
            <person name="Boedeker C."/>
            <person name="Pinto D."/>
            <person name="Vollmers J."/>
            <person name="Rivas-Marin E."/>
            <person name="Kohn T."/>
            <person name="Peeters S.H."/>
            <person name="Heuer A."/>
            <person name="Rast P."/>
            <person name="Oberbeckmann S."/>
            <person name="Bunk B."/>
            <person name="Jeske O."/>
            <person name="Meyerdierks A."/>
            <person name="Storesund J.E."/>
            <person name="Kallscheuer N."/>
            <person name="Luecker S."/>
            <person name="Lage O.M."/>
            <person name="Pohl T."/>
            <person name="Merkel B.J."/>
            <person name="Hornburger P."/>
            <person name="Mueller R.-W."/>
            <person name="Bruemmer F."/>
            <person name="Labrenz M."/>
            <person name="Spormann A.M."/>
            <person name="Op Den Camp H."/>
            <person name="Overmann J."/>
            <person name="Amann R."/>
            <person name="Jetten M.S.M."/>
            <person name="Mascher T."/>
            <person name="Medema M.H."/>
            <person name="Devos D.P."/>
            <person name="Kaster A.-K."/>
            <person name="Ovreas L."/>
            <person name="Rohde M."/>
            <person name="Galperin M.Y."/>
            <person name="Jogler C."/>
        </authorList>
    </citation>
    <scope>NUCLEOTIDE SEQUENCE [LARGE SCALE GENOMIC DNA]</scope>
    <source>
        <strain evidence="2 3">Pla100</strain>
    </source>
</reference>
<organism evidence="2 3">
    <name type="scientific">Neorhodopirellula pilleata</name>
    <dbReference type="NCBI Taxonomy" id="2714738"/>
    <lineage>
        <taxon>Bacteria</taxon>
        <taxon>Pseudomonadati</taxon>
        <taxon>Planctomycetota</taxon>
        <taxon>Planctomycetia</taxon>
        <taxon>Pirellulales</taxon>
        <taxon>Pirellulaceae</taxon>
        <taxon>Neorhodopirellula</taxon>
    </lineage>
</organism>
<evidence type="ECO:0000313" key="2">
    <source>
        <dbReference type="EMBL" id="TWT98995.1"/>
    </source>
</evidence>
<comment type="caution">
    <text evidence="2">The sequence shown here is derived from an EMBL/GenBank/DDBJ whole genome shotgun (WGS) entry which is preliminary data.</text>
</comment>
<name>A0A5C6AIJ6_9BACT</name>
<dbReference type="AlphaFoldDB" id="A0A5C6AIJ6"/>
<dbReference type="EMBL" id="SJPM01000003">
    <property type="protein sequence ID" value="TWT98995.1"/>
    <property type="molecule type" value="Genomic_DNA"/>
</dbReference>
<evidence type="ECO:0008006" key="4">
    <source>
        <dbReference type="Google" id="ProtNLM"/>
    </source>
</evidence>
<sequence>MDHPEYSEKYAEGAEKSDIPGKIKQAADARFLDGSSGWFVSGGLTAIGQSSNPMGSLEVGYAGYQTSYFTQRVGLVAAANDDDFFLGGELGVRFQTPTRLAPFLGLGIFTGVASTTESAEDDHEDNDSDGSVDERGEERVNFDGALSAFYPEIGAHFWWTSRLRISGFGRYLVTTEGRDADAWYYGVSFAVFR</sequence>